<evidence type="ECO:0000313" key="1">
    <source>
        <dbReference type="EMBL" id="GAA0155404.1"/>
    </source>
</evidence>
<gene>
    <name evidence="1" type="ORF">LIER_13142</name>
</gene>
<evidence type="ECO:0000313" key="2">
    <source>
        <dbReference type="Proteomes" id="UP001454036"/>
    </source>
</evidence>
<dbReference type="PANTHER" id="PTHR47073">
    <property type="entry name" value="PROTEIN ANTI-SILENCING 1"/>
    <property type="match status" value="1"/>
</dbReference>
<proteinExistence type="predicted"/>
<keyword evidence="2" id="KW-1185">Reference proteome</keyword>
<accession>A0AAV3PUC8</accession>
<dbReference type="Proteomes" id="UP001454036">
    <property type="component" value="Unassembled WGS sequence"/>
</dbReference>
<name>A0AAV3PUC8_LITER</name>
<dbReference type="PANTHER" id="PTHR47073:SF2">
    <property type="entry name" value="PROTEIN ANTI-SILENCING 1"/>
    <property type="match status" value="1"/>
</dbReference>
<evidence type="ECO:0008006" key="3">
    <source>
        <dbReference type="Google" id="ProtNLM"/>
    </source>
</evidence>
<organism evidence="1 2">
    <name type="scientific">Lithospermum erythrorhizon</name>
    <name type="common">Purple gromwell</name>
    <name type="synonym">Lithospermum officinale var. erythrorhizon</name>
    <dbReference type="NCBI Taxonomy" id="34254"/>
    <lineage>
        <taxon>Eukaryota</taxon>
        <taxon>Viridiplantae</taxon>
        <taxon>Streptophyta</taxon>
        <taxon>Embryophyta</taxon>
        <taxon>Tracheophyta</taxon>
        <taxon>Spermatophyta</taxon>
        <taxon>Magnoliopsida</taxon>
        <taxon>eudicotyledons</taxon>
        <taxon>Gunneridae</taxon>
        <taxon>Pentapetalae</taxon>
        <taxon>asterids</taxon>
        <taxon>lamiids</taxon>
        <taxon>Boraginales</taxon>
        <taxon>Boraginaceae</taxon>
        <taxon>Boraginoideae</taxon>
        <taxon>Lithospermeae</taxon>
        <taxon>Lithospermum</taxon>
    </lineage>
</organism>
<reference evidence="1 2" key="1">
    <citation type="submission" date="2024-01" db="EMBL/GenBank/DDBJ databases">
        <title>The complete chloroplast genome sequence of Lithospermum erythrorhizon: insights into the phylogenetic relationship among Boraginaceae species and the maternal lineages of purple gromwells.</title>
        <authorList>
            <person name="Okada T."/>
            <person name="Watanabe K."/>
        </authorList>
    </citation>
    <scope>NUCLEOTIDE SEQUENCE [LARGE SCALE GENOMIC DNA]</scope>
</reference>
<comment type="caution">
    <text evidence="1">The sequence shown here is derived from an EMBL/GenBank/DDBJ whole genome shotgun (WGS) entry which is preliminary data.</text>
</comment>
<protein>
    <recommendedName>
        <fullName evidence="3">RRM domain-containing protein</fullName>
    </recommendedName>
</protein>
<dbReference type="AlphaFoldDB" id="A0AAV3PUC8"/>
<sequence>MLNFISPNYVLFFIFFGIKLLNFSNYPTTFVCLRHEGYVGISQYIDAIGGKCNVVCISKDSRNPRPSIEQLREADYVFYRTFDVDNPSISDKWGEQVGELKVNFIFNRMSDISNNLGILRGVVDDRNTVGCEIIRNLPKMELLDDPKSKAKEKFVSSVHTVTNAEKYLKQSEDSEGRPIKRMKLEVGDNELETNQISSKGKANVVPKDSLSNPMDVLSKKIKNDKDLVVGKPNITTKLADDSRSFAPSKSSVNLKSSAAEKSKKLIVTRRPNVEKNTWFKDLPSEDRMLNAHEKGTLILLQNLDPEYTSGEVEDIIWHAFREKCSAKMVQHTTISSPHCGQAFVILRSKEVVGRVLKRLREDCLMLPNGRPLVGGLARLPKESEKQASFAGHLSIDKIKQKMQKEMKEAVSTSHYSQRNTIEYEMAMDWFLLQARTTTWFNKLYKEQEDLMEKLKAKFQSRQSTN</sequence>
<dbReference type="EMBL" id="BAABME010002612">
    <property type="protein sequence ID" value="GAA0155404.1"/>
    <property type="molecule type" value="Genomic_DNA"/>
</dbReference>
<dbReference type="GO" id="GO:0003723">
    <property type="term" value="F:RNA binding"/>
    <property type="evidence" value="ECO:0007669"/>
    <property type="project" value="TreeGrafter"/>
</dbReference>